<dbReference type="EMBL" id="CP018047">
    <property type="protein sequence ID" value="AQU70453.1"/>
    <property type="molecule type" value="Genomic_DNA"/>
</dbReference>
<evidence type="ECO:0000256" key="8">
    <source>
        <dbReference type="ARBA" id="ARBA00023002"/>
    </source>
</evidence>
<evidence type="ECO:0000256" key="2">
    <source>
        <dbReference type="ARBA" id="ARBA00009464"/>
    </source>
</evidence>
<keyword evidence="15" id="KW-1185">Reference proteome</keyword>
<sequence length="809" mass="82338">MRGGLVPLGPGQRVLAVADDLSGAAETAAALLSRTTRTRVLLDPRTATPAPVGTTTVFDLDSRQLSATGAADRITAAMTGLAPGTLVLKKVDSLLRGNLAAEIAALAATGRGVLLAPALPTAHRTVRDGVLHTDGVPLHTGNAWRAETAPPPRSIAEALRAPVALLGLASVRGPAHLLRTALREALATGLPVVADGETDADLDALLAAALDVDPRVALAGSGGLALALGRTLDGGPPAPLPPPGPATRPLLVVVGTAEPLAAEQVRRLVTDGAALYSLDPGAPYPGDPLPPLHPGSTVLTLRPGGPPDPAAARAIVRNLARTAAALLDAAPGPADLVLTGGETARRVLEALAVRELRPWGQVHHGAVLATTPDGRTVVTRPGSFGDADSLRLIARALRAPAARAPAADSAAPHTPADATPAGRTPAARTAVHPPPDPGRPAPTPRRISLDHAKGPFMNATPAAPAGTEPTAAEKSDALPVIAVTMGDGAGIGPEVIVPALLDPGTLSRIRPVVVGDAERLRRAAELVGLADRAEIVTVEGPGDAEFTPGRINVIDLGLLPADLPWGTLSAVAGDAAYQYVRVAAELALSGAVQGICTAPLNKEALHAGGHLYPGHTELLAHLTGVEEVSMMLSTDTVKVIHVTTHIGLIDAVKRIEPGLVERTVRRGHDALVRAGVEHPVIGVCGINPHAGENGLFGYGEEEEKIVPALEILRADGIDARGPLPADTAFFLAGRGDYDLIVAMYHDQGHGPVKILGLEAGVNLTVGLPVIRTSVDHGTAFDIAGTGTADPGSMIEALRQAAELAPSPTG</sequence>
<keyword evidence="4" id="KW-0479">Metal-binding</keyword>
<evidence type="ECO:0000256" key="6">
    <source>
        <dbReference type="ARBA" id="ARBA00022777"/>
    </source>
</evidence>
<dbReference type="Gene3D" id="3.40.718.10">
    <property type="entry name" value="Isopropylmalate Dehydrogenase"/>
    <property type="match status" value="1"/>
</dbReference>
<dbReference type="Gene3D" id="3.40.50.10840">
    <property type="entry name" value="Putative sugar-binding, N-terminal domain"/>
    <property type="match status" value="1"/>
</dbReference>
<dbReference type="GO" id="GO:0016491">
    <property type="term" value="F:oxidoreductase activity"/>
    <property type="evidence" value="ECO:0007669"/>
    <property type="project" value="UniProtKB-KW"/>
</dbReference>
<evidence type="ECO:0000256" key="10">
    <source>
        <dbReference type="ARBA" id="ARBA00023277"/>
    </source>
</evidence>
<evidence type="ECO:0000256" key="11">
    <source>
        <dbReference type="SAM" id="MobiDB-lite"/>
    </source>
</evidence>
<evidence type="ECO:0000259" key="13">
    <source>
        <dbReference type="Pfam" id="PF17042"/>
    </source>
</evidence>
<dbReference type="SUPFAM" id="SSF53659">
    <property type="entry name" value="Isocitrate/Isopropylmalate dehydrogenase-like"/>
    <property type="match status" value="1"/>
</dbReference>
<protein>
    <submittedName>
        <fullName evidence="14">4-hydroxythreonine-4-phosphate dehydrogenase PdxA</fullName>
    </submittedName>
</protein>
<dbReference type="Gene3D" id="3.40.980.20">
    <property type="entry name" value="Four-carbon acid sugar kinase, nucleotide binding domain"/>
    <property type="match status" value="1"/>
</dbReference>
<keyword evidence="3" id="KW-0808">Transferase</keyword>
<comment type="similarity">
    <text evidence="1">Belongs to the four-carbon acid sugar kinase family.</text>
</comment>
<dbReference type="GO" id="GO:0005524">
    <property type="term" value="F:ATP binding"/>
    <property type="evidence" value="ECO:0007669"/>
    <property type="project" value="UniProtKB-KW"/>
</dbReference>
<dbReference type="GO" id="GO:0046872">
    <property type="term" value="F:metal ion binding"/>
    <property type="evidence" value="ECO:0007669"/>
    <property type="project" value="UniProtKB-KW"/>
</dbReference>
<dbReference type="PANTHER" id="PTHR30004:SF6">
    <property type="entry name" value="D-THREONATE 4-PHOSPHATE DEHYDROGENASE"/>
    <property type="match status" value="1"/>
</dbReference>
<feature type="compositionally biased region" description="Low complexity" evidence="11">
    <location>
        <begin position="403"/>
        <end position="430"/>
    </location>
</feature>
<dbReference type="InterPro" id="IPR010737">
    <property type="entry name" value="4-carb_acid_sugar_kinase_N"/>
</dbReference>
<dbReference type="Pfam" id="PF07005">
    <property type="entry name" value="SBD_N"/>
    <property type="match status" value="1"/>
</dbReference>
<dbReference type="Pfam" id="PF17042">
    <property type="entry name" value="NBD_C"/>
    <property type="match status" value="1"/>
</dbReference>
<dbReference type="Proteomes" id="UP000189677">
    <property type="component" value="Chromosome"/>
</dbReference>
<keyword evidence="5" id="KW-0547">Nucleotide-binding</keyword>
<organism evidence="14 15">
    <name type="scientific">Streptomyces niveus</name>
    <name type="common">Streptomyces spheroides</name>
    <dbReference type="NCBI Taxonomy" id="193462"/>
    <lineage>
        <taxon>Bacteria</taxon>
        <taxon>Bacillati</taxon>
        <taxon>Actinomycetota</taxon>
        <taxon>Actinomycetes</taxon>
        <taxon>Kitasatosporales</taxon>
        <taxon>Streptomycetaceae</taxon>
        <taxon>Streptomyces</taxon>
    </lineage>
</organism>
<dbReference type="AlphaFoldDB" id="A0A1U9R2I7"/>
<keyword evidence="6" id="KW-0418">Kinase</keyword>
<feature type="compositionally biased region" description="Pro residues" evidence="11">
    <location>
        <begin position="432"/>
        <end position="443"/>
    </location>
</feature>
<evidence type="ECO:0000256" key="1">
    <source>
        <dbReference type="ARBA" id="ARBA00005715"/>
    </source>
</evidence>
<dbReference type="GO" id="GO:0051287">
    <property type="term" value="F:NAD binding"/>
    <property type="evidence" value="ECO:0007669"/>
    <property type="project" value="InterPro"/>
</dbReference>
<proteinExistence type="inferred from homology"/>
<keyword evidence="7" id="KW-0067">ATP-binding</keyword>
<keyword evidence="9" id="KW-0520">NAD</keyword>
<gene>
    <name evidence="14" type="ORF">BBN63_34085</name>
</gene>
<evidence type="ECO:0000313" key="15">
    <source>
        <dbReference type="Proteomes" id="UP000189677"/>
    </source>
</evidence>
<evidence type="ECO:0000313" key="14">
    <source>
        <dbReference type="EMBL" id="AQU70453.1"/>
    </source>
</evidence>
<comment type="similarity">
    <text evidence="2">Belongs to the PdxA family. PdxA2 subfamily.</text>
</comment>
<dbReference type="InterPro" id="IPR005255">
    <property type="entry name" value="PdxA_fam"/>
</dbReference>
<dbReference type="InterPro" id="IPR042213">
    <property type="entry name" value="NBD_C_sf"/>
</dbReference>
<dbReference type="GO" id="GO:0016301">
    <property type="term" value="F:kinase activity"/>
    <property type="evidence" value="ECO:0007669"/>
    <property type="project" value="UniProtKB-KW"/>
</dbReference>
<evidence type="ECO:0000259" key="12">
    <source>
        <dbReference type="Pfam" id="PF07005"/>
    </source>
</evidence>
<keyword evidence="10" id="KW-0119">Carbohydrate metabolism</keyword>
<evidence type="ECO:0000256" key="3">
    <source>
        <dbReference type="ARBA" id="ARBA00022679"/>
    </source>
</evidence>
<name>A0A1U9R2I7_STRNV</name>
<dbReference type="PANTHER" id="PTHR30004">
    <property type="entry name" value="4-HYDROXYTHREONINE-4-PHOSPHATE DEHYDROGENASE"/>
    <property type="match status" value="1"/>
</dbReference>
<reference evidence="14 15" key="1">
    <citation type="submission" date="2016-11" db="EMBL/GenBank/DDBJ databases">
        <title>Complete genome sequence of Streptomyces niveus SCSIO 3406.</title>
        <authorList>
            <person name="Zhu Q."/>
            <person name="Cheng W."/>
            <person name="Song Y."/>
            <person name="Li Q."/>
            <person name="Ju J."/>
        </authorList>
    </citation>
    <scope>NUCLEOTIDE SEQUENCE [LARGE SCALE GENOMIC DNA]</scope>
    <source>
        <strain evidence="14 15">SCSIO 3406</strain>
    </source>
</reference>
<feature type="domain" description="Four-carbon acid sugar kinase nucleotide binding" evidence="13">
    <location>
        <begin position="312"/>
        <end position="390"/>
    </location>
</feature>
<dbReference type="InterPro" id="IPR037051">
    <property type="entry name" value="4-carb_acid_sugar_kinase_N_sf"/>
</dbReference>
<dbReference type="SUPFAM" id="SSF142764">
    <property type="entry name" value="YgbK-like"/>
    <property type="match status" value="1"/>
</dbReference>
<keyword evidence="8" id="KW-0560">Oxidoreductase</keyword>
<evidence type="ECO:0000256" key="4">
    <source>
        <dbReference type="ARBA" id="ARBA00022723"/>
    </source>
</evidence>
<feature type="compositionally biased region" description="Low complexity" evidence="11">
    <location>
        <begin position="459"/>
        <end position="470"/>
    </location>
</feature>
<dbReference type="InterPro" id="IPR031475">
    <property type="entry name" value="NBD_C"/>
</dbReference>
<accession>A0A1U9R2I7</accession>
<evidence type="ECO:0000256" key="7">
    <source>
        <dbReference type="ARBA" id="ARBA00022840"/>
    </source>
</evidence>
<dbReference type="KEGG" id="snw:BBN63_34085"/>
<dbReference type="Pfam" id="PF04166">
    <property type="entry name" value="PdxA"/>
    <property type="match status" value="1"/>
</dbReference>
<feature type="region of interest" description="Disordered" evidence="11">
    <location>
        <begin position="403"/>
        <end position="472"/>
    </location>
</feature>
<feature type="domain" description="Four-carbon acid sugar kinase N-terminal" evidence="12">
    <location>
        <begin position="15"/>
        <end position="228"/>
    </location>
</feature>
<evidence type="ECO:0000256" key="9">
    <source>
        <dbReference type="ARBA" id="ARBA00023027"/>
    </source>
</evidence>
<evidence type="ECO:0000256" key="5">
    <source>
        <dbReference type="ARBA" id="ARBA00022741"/>
    </source>
</evidence>
<dbReference type="NCBIfam" id="TIGR00557">
    <property type="entry name" value="pdxA"/>
    <property type="match status" value="1"/>
</dbReference>